<dbReference type="Gene3D" id="1.10.8.60">
    <property type="match status" value="1"/>
</dbReference>
<dbReference type="GO" id="GO:0000156">
    <property type="term" value="F:phosphorelay response regulator activity"/>
    <property type="evidence" value="ECO:0007669"/>
    <property type="project" value="InterPro"/>
</dbReference>
<dbReference type="RefSeq" id="WP_132923425.1">
    <property type="nucleotide sequence ID" value="NZ_SJOI01000001.1"/>
</dbReference>
<dbReference type="Gene3D" id="3.30.450.20">
    <property type="entry name" value="PAS domain"/>
    <property type="match status" value="1"/>
</dbReference>
<dbReference type="SMART" id="SM00382">
    <property type="entry name" value="AAA"/>
    <property type="match status" value="1"/>
</dbReference>
<reference evidence="7 8" key="1">
    <citation type="submission" date="2019-02" db="EMBL/GenBank/DDBJ databases">
        <title>Investigation of anaerobic lignin degradation for improved lignocellulosic biofuels.</title>
        <authorList>
            <person name="Deangelis K."/>
        </authorList>
    </citation>
    <scope>NUCLEOTIDE SEQUENCE [LARGE SCALE GENOMIC DNA]</scope>
    <source>
        <strain evidence="7 8">159R</strain>
    </source>
</reference>
<dbReference type="GO" id="GO:0043565">
    <property type="term" value="F:sequence-specific DNA binding"/>
    <property type="evidence" value="ECO:0007669"/>
    <property type="project" value="InterPro"/>
</dbReference>
<dbReference type="Pfam" id="PF25601">
    <property type="entry name" value="AAA_lid_14"/>
    <property type="match status" value="1"/>
</dbReference>
<dbReference type="InterPro" id="IPR035965">
    <property type="entry name" value="PAS-like_dom_sf"/>
</dbReference>
<protein>
    <submittedName>
        <fullName evidence="7">Transcriptional regulator with PAS, ATPase and Fis domain</fullName>
    </submittedName>
</protein>
<evidence type="ECO:0000259" key="6">
    <source>
        <dbReference type="PROSITE" id="PS50045"/>
    </source>
</evidence>
<keyword evidence="1" id="KW-0547">Nucleotide-binding</keyword>
<dbReference type="InterPro" id="IPR027417">
    <property type="entry name" value="P-loop_NTPase"/>
</dbReference>
<dbReference type="InterPro" id="IPR002197">
    <property type="entry name" value="HTH_Fis"/>
</dbReference>
<dbReference type="OrthoDB" id="9804019at2"/>
<name>A0A4R1NCZ8_9GAMM</name>
<dbReference type="Pfam" id="PF06506">
    <property type="entry name" value="PrpR_N"/>
    <property type="match status" value="1"/>
</dbReference>
<dbReference type="InterPro" id="IPR010524">
    <property type="entry name" value="Sig_transdc_resp-reg_PrpR_N"/>
</dbReference>
<accession>A0A4R1NCZ8</accession>
<evidence type="ECO:0000256" key="3">
    <source>
        <dbReference type="ARBA" id="ARBA00023015"/>
    </source>
</evidence>
<dbReference type="PROSITE" id="PS00675">
    <property type="entry name" value="SIGMA54_INTERACT_1"/>
    <property type="match status" value="1"/>
</dbReference>
<dbReference type="PROSITE" id="PS00676">
    <property type="entry name" value="SIGMA54_INTERACT_2"/>
    <property type="match status" value="1"/>
</dbReference>
<dbReference type="Gene3D" id="3.40.50.300">
    <property type="entry name" value="P-loop containing nucleotide triphosphate hydrolases"/>
    <property type="match status" value="1"/>
</dbReference>
<evidence type="ECO:0000256" key="2">
    <source>
        <dbReference type="ARBA" id="ARBA00022840"/>
    </source>
</evidence>
<dbReference type="Gene3D" id="1.10.10.60">
    <property type="entry name" value="Homeodomain-like"/>
    <property type="match status" value="1"/>
</dbReference>
<dbReference type="Pfam" id="PF02954">
    <property type="entry name" value="HTH_8"/>
    <property type="match status" value="1"/>
</dbReference>
<sequence>MEKKDYRFLVVSPTNDLTKMVCKIAPEFDCSITLVRGVLDNAAEMARKSLDSHTEIIISRGGTAGYLRNNFNDIPIVSVHTTALNVLRTLLDFNRSAAPGGGAGKIVCFSFGHEIYGLQQVAQALRCSITNAVFDNFQELENKIILAKEAGAELLLGGQLIPPLAVKYGLRAKVLESEEDSVRIAFNEACNIAGTRRVLTQRNFMLQTILDSVWDGVLVTDTDNHITHMNKRAESIMNVDFSSVLGHKARDVIPNTNVESVLNSKRAEYGELQDIGNATIVTNRVPIIIDSSCWGVVCTFTEAADIKHQEMRLRKLKQTGFAAKYRLEDIVTGHGDMREIIELAAIYAKTDSTVLIQGESGTGKELFAQGIHHASARRDNPFVALNCATIPENLLESELFGYEAGAFTGARSKGKPGLFELADKGTLFLDEMGELPLSFQVKLLRILQEKEVRRVGGDSTLSIDVRIVCATNKNLSQLCASGGFREDLYYRLNILSLDIPPLRARGDDALIIGKRLLARRIHDEQQLAAIYPFMEKTFVTWPWPGNVRELQSVVERIALLFQIKDEKKRRLLLDRLFLRIKSAAPNLIDDDGASGDFSLPPLAERDSLPLKTMIKRHEQQIIMRCLAECQGSQSKVAQKLGISTMSLWRKLQEMKYSESDNHPAGEADKE</sequence>
<dbReference type="InterPro" id="IPR009057">
    <property type="entry name" value="Homeodomain-like_sf"/>
</dbReference>
<dbReference type="Pfam" id="PF00158">
    <property type="entry name" value="Sigma54_activat"/>
    <property type="match status" value="1"/>
</dbReference>
<dbReference type="InterPro" id="IPR025943">
    <property type="entry name" value="Sigma_54_int_dom_ATP-bd_2"/>
</dbReference>
<dbReference type="PROSITE" id="PS50045">
    <property type="entry name" value="SIGMA54_INTERACT_4"/>
    <property type="match status" value="1"/>
</dbReference>
<dbReference type="Gene3D" id="3.40.50.10660">
    <property type="entry name" value="PrpR receptor domain-like"/>
    <property type="match status" value="1"/>
</dbReference>
<dbReference type="GO" id="GO:0005524">
    <property type="term" value="F:ATP binding"/>
    <property type="evidence" value="ECO:0007669"/>
    <property type="project" value="UniProtKB-KW"/>
</dbReference>
<dbReference type="InterPro" id="IPR025662">
    <property type="entry name" value="Sigma_54_int_dom_ATP-bd_1"/>
</dbReference>
<dbReference type="SUPFAM" id="SSF159800">
    <property type="entry name" value="PrpR receptor domain-like"/>
    <property type="match status" value="1"/>
</dbReference>
<dbReference type="InterPro" id="IPR058031">
    <property type="entry name" value="AAA_lid_NorR"/>
</dbReference>
<dbReference type="Pfam" id="PF08448">
    <property type="entry name" value="PAS_4"/>
    <property type="match status" value="1"/>
</dbReference>
<keyword evidence="3" id="KW-0805">Transcription regulation</keyword>
<dbReference type="AlphaFoldDB" id="A0A4R1NCZ8"/>
<dbReference type="SUPFAM" id="SSF52540">
    <property type="entry name" value="P-loop containing nucleoside triphosphate hydrolases"/>
    <property type="match status" value="1"/>
</dbReference>
<evidence type="ECO:0000313" key="8">
    <source>
        <dbReference type="Proteomes" id="UP000294555"/>
    </source>
</evidence>
<dbReference type="GO" id="GO:0006355">
    <property type="term" value="P:regulation of DNA-templated transcription"/>
    <property type="evidence" value="ECO:0007669"/>
    <property type="project" value="InterPro"/>
</dbReference>
<dbReference type="SUPFAM" id="SSF55785">
    <property type="entry name" value="PYP-like sensor domain (PAS domain)"/>
    <property type="match status" value="1"/>
</dbReference>
<keyword evidence="2" id="KW-0067">ATP-binding</keyword>
<proteinExistence type="predicted"/>
<dbReference type="InterPro" id="IPR003593">
    <property type="entry name" value="AAA+_ATPase"/>
</dbReference>
<dbReference type="InterPro" id="IPR002078">
    <property type="entry name" value="Sigma_54_int"/>
</dbReference>
<evidence type="ECO:0000256" key="5">
    <source>
        <dbReference type="ARBA" id="ARBA00023163"/>
    </source>
</evidence>
<dbReference type="Gene3D" id="3.40.50.2300">
    <property type="match status" value="1"/>
</dbReference>
<dbReference type="PANTHER" id="PTHR32071:SF57">
    <property type="entry name" value="C4-DICARBOXYLATE TRANSPORT TRANSCRIPTIONAL REGULATORY PROTEIN DCTD"/>
    <property type="match status" value="1"/>
</dbReference>
<evidence type="ECO:0000256" key="4">
    <source>
        <dbReference type="ARBA" id="ARBA00023125"/>
    </source>
</evidence>
<keyword evidence="8" id="KW-1185">Reference proteome</keyword>
<keyword evidence="5" id="KW-0804">Transcription</keyword>
<gene>
    <name evidence="7" type="ORF">EZJ58_2780</name>
</gene>
<dbReference type="Proteomes" id="UP000294555">
    <property type="component" value="Unassembled WGS sequence"/>
</dbReference>
<dbReference type="PANTHER" id="PTHR32071">
    <property type="entry name" value="TRANSCRIPTIONAL REGULATORY PROTEIN"/>
    <property type="match status" value="1"/>
</dbReference>
<organism evidence="7 8">
    <name type="scientific">Sodalis ligni</name>
    <dbReference type="NCBI Taxonomy" id="2697027"/>
    <lineage>
        <taxon>Bacteria</taxon>
        <taxon>Pseudomonadati</taxon>
        <taxon>Pseudomonadota</taxon>
        <taxon>Gammaproteobacteria</taxon>
        <taxon>Enterobacterales</taxon>
        <taxon>Bruguierivoracaceae</taxon>
        <taxon>Sodalis</taxon>
    </lineage>
</organism>
<dbReference type="SUPFAM" id="SSF46689">
    <property type="entry name" value="Homeodomain-like"/>
    <property type="match status" value="1"/>
</dbReference>
<evidence type="ECO:0000313" key="7">
    <source>
        <dbReference type="EMBL" id="TCL04649.1"/>
    </source>
</evidence>
<evidence type="ECO:0000256" key="1">
    <source>
        <dbReference type="ARBA" id="ARBA00022741"/>
    </source>
</evidence>
<comment type="caution">
    <text evidence="7">The sequence shown here is derived from an EMBL/GenBank/DDBJ whole genome shotgun (WGS) entry which is preliminary data.</text>
</comment>
<keyword evidence="4" id="KW-0238">DNA-binding</keyword>
<dbReference type="InterPro" id="IPR013656">
    <property type="entry name" value="PAS_4"/>
</dbReference>
<dbReference type="EMBL" id="SJOI01000001">
    <property type="protein sequence ID" value="TCL04649.1"/>
    <property type="molecule type" value="Genomic_DNA"/>
</dbReference>
<feature type="domain" description="Sigma-54 factor interaction" evidence="6">
    <location>
        <begin position="330"/>
        <end position="559"/>
    </location>
</feature>
<dbReference type="FunFam" id="3.40.50.300:FF:000006">
    <property type="entry name" value="DNA-binding transcriptional regulator NtrC"/>
    <property type="match status" value="1"/>
</dbReference>
<dbReference type="CDD" id="cd00009">
    <property type="entry name" value="AAA"/>
    <property type="match status" value="1"/>
</dbReference>